<evidence type="ECO:0008006" key="4">
    <source>
        <dbReference type="Google" id="ProtNLM"/>
    </source>
</evidence>
<comment type="caution">
    <text evidence="2">The sequence shown here is derived from an EMBL/GenBank/DDBJ whole genome shotgun (WGS) entry which is preliminary data.</text>
</comment>
<dbReference type="RefSeq" id="WP_350240769.1">
    <property type="nucleotide sequence ID" value="NZ_JBEJUE010000042.1"/>
</dbReference>
<evidence type="ECO:0000313" key="2">
    <source>
        <dbReference type="EMBL" id="MER0428726.1"/>
    </source>
</evidence>
<dbReference type="EMBL" id="JBEJUE010000042">
    <property type="protein sequence ID" value="MER0428726.1"/>
    <property type="molecule type" value="Genomic_DNA"/>
</dbReference>
<accession>A0ABV1QC30</accession>
<protein>
    <recommendedName>
        <fullName evidence="4">DUF5709 domain-containing protein</fullName>
    </recommendedName>
</protein>
<sequence>MLQQQGGDRIRNGRGRFTEPRQHGFAVADDVVDAEPDDAAYGLGVEEHDDSGDTEPHRYLGIGQ</sequence>
<evidence type="ECO:0000256" key="1">
    <source>
        <dbReference type="SAM" id="MobiDB-lite"/>
    </source>
</evidence>
<feature type="region of interest" description="Disordered" evidence="1">
    <location>
        <begin position="37"/>
        <end position="64"/>
    </location>
</feature>
<keyword evidence="3" id="KW-1185">Reference proteome</keyword>
<name>A0ABV1QC30_STRMI</name>
<organism evidence="2 3">
    <name type="scientific">Streptomyces microflavus</name>
    <name type="common">Streptomyces lipmanii</name>
    <dbReference type="NCBI Taxonomy" id="1919"/>
    <lineage>
        <taxon>Bacteria</taxon>
        <taxon>Bacillati</taxon>
        <taxon>Actinomycetota</taxon>
        <taxon>Actinomycetes</taxon>
        <taxon>Kitasatosporales</taxon>
        <taxon>Streptomycetaceae</taxon>
        <taxon>Streptomyces</taxon>
    </lineage>
</organism>
<dbReference type="Proteomes" id="UP001456562">
    <property type="component" value="Unassembled WGS sequence"/>
</dbReference>
<proteinExistence type="predicted"/>
<gene>
    <name evidence="2" type="ORF">ABR748_31620</name>
</gene>
<feature type="region of interest" description="Disordered" evidence="1">
    <location>
        <begin position="1"/>
        <end position="24"/>
    </location>
</feature>
<evidence type="ECO:0000313" key="3">
    <source>
        <dbReference type="Proteomes" id="UP001456562"/>
    </source>
</evidence>
<reference evidence="2 3" key="1">
    <citation type="submission" date="2024-01" db="EMBL/GenBank/DDBJ databases">
        <title>Metagenomic exploration of the rhizosphere soil microbial community and their significance in facilitating the development of wild simulated ginseng.</title>
        <authorList>
            <person name="Huang J."/>
        </authorList>
    </citation>
    <scope>NUCLEOTIDE SEQUENCE [LARGE SCALE GENOMIC DNA]</scope>
    <source>
        <strain evidence="2 3">WY141</strain>
    </source>
</reference>
<feature type="compositionally biased region" description="Basic and acidic residues" evidence="1">
    <location>
        <begin position="8"/>
        <end position="22"/>
    </location>
</feature>